<dbReference type="AlphaFoldDB" id="B7AW83"/>
<dbReference type="GO" id="GO:0009636">
    <property type="term" value="P:response to toxic substance"/>
    <property type="evidence" value="ECO:0007669"/>
    <property type="project" value="TreeGrafter"/>
</dbReference>
<dbReference type="InterPro" id="IPR025962">
    <property type="entry name" value="SdpI/YhfL"/>
</dbReference>
<gene>
    <name evidence="3" type="ORF">BACPEC_02983</name>
</gene>
<feature type="transmembrane region" description="Helical" evidence="1">
    <location>
        <begin position="51"/>
        <end position="72"/>
    </location>
</feature>
<evidence type="ECO:0000256" key="1">
    <source>
        <dbReference type="SAM" id="Phobius"/>
    </source>
</evidence>
<dbReference type="InterPro" id="IPR012867">
    <property type="entry name" value="DUF1648"/>
</dbReference>
<sequence length="214" mass="24197">MEISMLKKYKWTMISTSIILIIPVIFGLVMWNSLPDMIPTHFDAANNVNGWSSKGTAVLGIPLFMLAIQWLVFAVTTSDPRRQNISPRIQCLILWITPAVSIVEAIVIYGTALGIDIDITLFVNILLGIIFIVLGNYMHKVKQNYSIGVKISWTLNSEENWNRTNRMSSWLLIICGIAFIANAFLKTSYIPAIVIVLFLVVPFAYSYYLYRKGV</sequence>
<keyword evidence="1" id="KW-0472">Membrane</keyword>
<organism evidence="3 4">
    <name type="scientific">[Bacteroides] pectinophilus ATCC 43243</name>
    <dbReference type="NCBI Taxonomy" id="483218"/>
    <lineage>
        <taxon>Bacteria</taxon>
        <taxon>Bacillati</taxon>
        <taxon>Bacillota</taxon>
        <taxon>Clostridia</taxon>
        <taxon>Eubacteriales</taxon>
    </lineage>
</organism>
<dbReference type="InterPro" id="IPR026272">
    <property type="entry name" value="SdpI"/>
</dbReference>
<dbReference type="Pfam" id="PF13630">
    <property type="entry name" value="SdpI"/>
    <property type="match status" value="1"/>
</dbReference>
<feature type="transmembrane region" description="Helical" evidence="1">
    <location>
        <begin position="92"/>
        <end position="113"/>
    </location>
</feature>
<feature type="transmembrane region" description="Helical" evidence="1">
    <location>
        <begin position="12"/>
        <end position="31"/>
    </location>
</feature>
<name>B7AW83_9FIRM</name>
<evidence type="ECO:0000313" key="4">
    <source>
        <dbReference type="Proteomes" id="UP000003136"/>
    </source>
</evidence>
<dbReference type="eggNOG" id="COG5658">
    <property type="taxonomic scope" value="Bacteria"/>
</dbReference>
<protein>
    <recommendedName>
        <fullName evidence="2">DUF1648 domain-containing protein</fullName>
    </recommendedName>
</protein>
<dbReference type="EMBL" id="ABVQ01000037">
    <property type="protein sequence ID" value="EEC56474.1"/>
    <property type="molecule type" value="Genomic_DNA"/>
</dbReference>
<comment type="caution">
    <text evidence="3">The sequence shown here is derived from an EMBL/GenBank/DDBJ whole genome shotgun (WGS) entry which is preliminary data.</text>
</comment>
<feature type="transmembrane region" description="Helical" evidence="1">
    <location>
        <begin position="167"/>
        <end position="184"/>
    </location>
</feature>
<feature type="transmembrane region" description="Helical" evidence="1">
    <location>
        <begin position="119"/>
        <end position="137"/>
    </location>
</feature>
<evidence type="ECO:0000259" key="2">
    <source>
        <dbReference type="Pfam" id="PF07853"/>
    </source>
</evidence>
<keyword evidence="1" id="KW-1133">Transmembrane helix</keyword>
<evidence type="ECO:0000313" key="3">
    <source>
        <dbReference type="EMBL" id="EEC56474.1"/>
    </source>
</evidence>
<feature type="transmembrane region" description="Helical" evidence="1">
    <location>
        <begin position="190"/>
        <end position="210"/>
    </location>
</feature>
<accession>B7AW83</accession>
<feature type="domain" description="DUF1648" evidence="2">
    <location>
        <begin position="18"/>
        <end position="66"/>
    </location>
</feature>
<dbReference type="PANTHER" id="PTHR37810">
    <property type="entry name" value="IMMUNITY PROTEIN SDPI"/>
    <property type="match status" value="1"/>
</dbReference>
<dbReference type="HOGENOM" id="CLU_093038_0_0_9"/>
<dbReference type="PIRSF" id="PIRSF038959">
    <property type="entry name" value="SdpI"/>
    <property type="match status" value="1"/>
</dbReference>
<keyword evidence="4" id="KW-1185">Reference proteome</keyword>
<keyword evidence="1" id="KW-0812">Transmembrane</keyword>
<reference evidence="3 4" key="1">
    <citation type="submission" date="2008-11" db="EMBL/GenBank/DDBJ databases">
        <title>Draft genome sequence of Bacteroides pectinophilus (ATCC 43243).</title>
        <authorList>
            <person name="Sudarsanam P."/>
            <person name="Ley R."/>
            <person name="Guruge J."/>
            <person name="Turnbaugh P.J."/>
            <person name="Mahowald M."/>
            <person name="Liep D."/>
            <person name="Gordon J."/>
        </authorList>
    </citation>
    <scope>NUCLEOTIDE SEQUENCE [LARGE SCALE GENOMIC DNA]</scope>
    <source>
        <strain evidence="3 4">ATCC 43243</strain>
    </source>
</reference>
<reference evidence="3 4" key="2">
    <citation type="submission" date="2008-11" db="EMBL/GenBank/DDBJ databases">
        <authorList>
            <person name="Fulton L."/>
            <person name="Clifton S."/>
            <person name="Fulton B."/>
            <person name="Xu J."/>
            <person name="Minx P."/>
            <person name="Pepin K.H."/>
            <person name="Johnson M."/>
            <person name="Bhonagiri V."/>
            <person name="Nash W.E."/>
            <person name="Mardis E.R."/>
            <person name="Wilson R.K."/>
        </authorList>
    </citation>
    <scope>NUCLEOTIDE SEQUENCE [LARGE SCALE GENOMIC DNA]</scope>
    <source>
        <strain evidence="3 4">ATCC 43243</strain>
    </source>
</reference>
<dbReference type="PANTHER" id="PTHR37810:SF5">
    <property type="entry name" value="IMMUNITY PROTEIN SDPI"/>
    <property type="match status" value="1"/>
</dbReference>
<dbReference type="Pfam" id="PF07853">
    <property type="entry name" value="DUF1648"/>
    <property type="match status" value="1"/>
</dbReference>
<dbReference type="STRING" id="483218.BACPEC_02983"/>
<proteinExistence type="predicted"/>
<dbReference type="Proteomes" id="UP000003136">
    <property type="component" value="Unassembled WGS sequence"/>
</dbReference>